<gene>
    <name evidence="1" type="ORF">S06H3_42092</name>
</gene>
<dbReference type="EMBL" id="BARV01025998">
    <property type="protein sequence ID" value="GAI35934.1"/>
    <property type="molecule type" value="Genomic_DNA"/>
</dbReference>
<sequence>MGKELKRGVEGLFLQEKPAKILILLKKENKPLYTAIISREINGTYAHTLNVLAELERLKLVSFKETGRIKLVNLTELGSEVARAIQDFIDLVSLAEAEAKVDQLYEREVKGRLREEVAKQRVSRELGRYKKNLEALTEKPPNVVLFAKKLIKKIDGIVAEVMGYPPA</sequence>
<reference evidence="1" key="1">
    <citation type="journal article" date="2014" name="Front. Microbiol.">
        <title>High frequency of phylogenetically diverse reductive dehalogenase-homologous genes in deep subseafloor sedimentary metagenomes.</title>
        <authorList>
            <person name="Kawai M."/>
            <person name="Futagami T."/>
            <person name="Toyoda A."/>
            <person name="Takaki Y."/>
            <person name="Nishi S."/>
            <person name="Hori S."/>
            <person name="Arai W."/>
            <person name="Tsubouchi T."/>
            <person name="Morono Y."/>
            <person name="Uchiyama I."/>
            <person name="Ito T."/>
            <person name="Fujiyama A."/>
            <person name="Inagaki F."/>
            <person name="Takami H."/>
        </authorList>
    </citation>
    <scope>NUCLEOTIDE SEQUENCE</scope>
    <source>
        <strain evidence="1">Expedition CK06-06</strain>
    </source>
</reference>
<dbReference type="AlphaFoldDB" id="X1PYA5"/>
<accession>X1PYA5</accession>
<protein>
    <recommendedName>
        <fullName evidence="2">HTH marR-type domain-containing protein</fullName>
    </recommendedName>
</protein>
<comment type="caution">
    <text evidence="1">The sequence shown here is derived from an EMBL/GenBank/DDBJ whole genome shotgun (WGS) entry which is preliminary data.</text>
</comment>
<dbReference type="Gene3D" id="1.10.10.10">
    <property type="entry name" value="Winged helix-like DNA-binding domain superfamily/Winged helix DNA-binding domain"/>
    <property type="match status" value="1"/>
</dbReference>
<proteinExistence type="predicted"/>
<evidence type="ECO:0000313" key="1">
    <source>
        <dbReference type="EMBL" id="GAI35934.1"/>
    </source>
</evidence>
<name>X1PYA5_9ZZZZ</name>
<organism evidence="1">
    <name type="scientific">marine sediment metagenome</name>
    <dbReference type="NCBI Taxonomy" id="412755"/>
    <lineage>
        <taxon>unclassified sequences</taxon>
        <taxon>metagenomes</taxon>
        <taxon>ecological metagenomes</taxon>
    </lineage>
</organism>
<evidence type="ECO:0008006" key="2">
    <source>
        <dbReference type="Google" id="ProtNLM"/>
    </source>
</evidence>
<dbReference type="InterPro" id="IPR036390">
    <property type="entry name" value="WH_DNA-bd_sf"/>
</dbReference>
<dbReference type="InterPro" id="IPR036388">
    <property type="entry name" value="WH-like_DNA-bd_sf"/>
</dbReference>
<dbReference type="SUPFAM" id="SSF46785">
    <property type="entry name" value="Winged helix' DNA-binding domain"/>
    <property type="match status" value="1"/>
</dbReference>